<dbReference type="InterPro" id="IPR007743">
    <property type="entry name" value="Immunity-related_GTPase-like"/>
</dbReference>
<name>A0A8C8S4I2_9SAUR</name>
<reference evidence="6" key="1">
    <citation type="submission" date="2025-08" db="UniProtKB">
        <authorList>
            <consortium name="Ensembl"/>
        </authorList>
    </citation>
    <scope>IDENTIFICATION</scope>
</reference>
<sequence>MIHRSHHKGTCGLRYVTGLSCKWVFLNLPNYNTLKLSKEELEEVKDAFETLNLSGAAAKLQEGLSSLEKIPLNIAITGESGAGKSSFVNAIRGLKDEDEGAAKTDVVETTMEPTAYPNPLLPNVKIWDLPGIGTPNFLPDKYLKQVKFNSYDFFIIITSERFTSNHTKLAQEIHKMGKNFYYVRSKVDNDLHAAQKCRPSTYSEEGILQKIRENCINNLKKAGEVSPRVFLICNWKPDKYDFPLIWDTLANDLNPEKKQAFILALPIISAEIVEKKKASLKEHIWKLALMSCALAIIPIPGLSFACDVGILLVNMKIYLTAFGLNDDSLIRLAKQVGKPVAELKSVIKAVPMANSISKEWVLNFLAKAACAGVMIVEEVLDLIPIIGPLISGPVSFGTTYYMLNSFLNDAANDVHNVLAKALESTNIKK</sequence>
<dbReference type="PANTHER" id="PTHR32341">
    <property type="entry name" value="INTERFERON-INDUCIBLE GTPASE"/>
    <property type="match status" value="1"/>
</dbReference>
<keyword evidence="7" id="KW-1185">Reference proteome</keyword>
<evidence type="ECO:0000256" key="2">
    <source>
        <dbReference type="ARBA" id="ARBA00022741"/>
    </source>
</evidence>
<dbReference type="InterPro" id="IPR027417">
    <property type="entry name" value="P-loop_NTPase"/>
</dbReference>
<evidence type="ECO:0000256" key="1">
    <source>
        <dbReference type="ARBA" id="ARBA00005429"/>
    </source>
</evidence>
<dbReference type="Pfam" id="PF05049">
    <property type="entry name" value="IIGP"/>
    <property type="match status" value="1"/>
</dbReference>
<evidence type="ECO:0000313" key="7">
    <source>
        <dbReference type="Proteomes" id="UP000694393"/>
    </source>
</evidence>
<dbReference type="GO" id="GO:0016020">
    <property type="term" value="C:membrane"/>
    <property type="evidence" value="ECO:0007669"/>
    <property type="project" value="InterPro"/>
</dbReference>
<keyword evidence="4" id="KW-0342">GTP-binding</keyword>
<dbReference type="InterPro" id="IPR030385">
    <property type="entry name" value="G_IRG_dom"/>
</dbReference>
<dbReference type="Proteomes" id="UP000694393">
    <property type="component" value="Unplaced"/>
</dbReference>
<dbReference type="GO" id="GO:0005525">
    <property type="term" value="F:GTP binding"/>
    <property type="evidence" value="ECO:0007669"/>
    <property type="project" value="UniProtKB-KW"/>
</dbReference>
<dbReference type="InterPro" id="IPR051515">
    <property type="entry name" value="IRG"/>
</dbReference>
<proteinExistence type="inferred from homology"/>
<dbReference type="PROSITE" id="PS51716">
    <property type="entry name" value="G_IRG"/>
    <property type="match status" value="1"/>
</dbReference>
<keyword evidence="3" id="KW-0378">Hydrolase</keyword>
<feature type="domain" description="IRG-type G" evidence="5">
    <location>
        <begin position="70"/>
        <end position="252"/>
    </location>
</feature>
<reference evidence="6" key="2">
    <citation type="submission" date="2025-09" db="UniProtKB">
        <authorList>
            <consortium name="Ensembl"/>
        </authorList>
    </citation>
    <scope>IDENTIFICATION</scope>
</reference>
<evidence type="ECO:0000259" key="5">
    <source>
        <dbReference type="PROSITE" id="PS51716"/>
    </source>
</evidence>
<evidence type="ECO:0000313" key="6">
    <source>
        <dbReference type="Ensembl" id="ENSPCEP00000014088.1"/>
    </source>
</evidence>
<dbReference type="GO" id="GO:0003924">
    <property type="term" value="F:GTPase activity"/>
    <property type="evidence" value="ECO:0007669"/>
    <property type="project" value="TreeGrafter"/>
</dbReference>
<dbReference type="Gene3D" id="3.40.50.300">
    <property type="entry name" value="P-loop containing nucleotide triphosphate hydrolases"/>
    <property type="match status" value="1"/>
</dbReference>
<dbReference type="FunFam" id="3.40.50.300:FF:000541">
    <property type="entry name" value="Immunity related GTPase M"/>
    <property type="match status" value="1"/>
</dbReference>
<dbReference type="PANTHER" id="PTHR32341:SF17">
    <property type="entry name" value="IRG-TYPE G DOMAIN-CONTAINING PROTEIN"/>
    <property type="match status" value="1"/>
</dbReference>
<protein>
    <recommendedName>
        <fullName evidence="5">IRG-type G domain-containing protein</fullName>
    </recommendedName>
</protein>
<comment type="similarity">
    <text evidence="1">Belongs to the TRAFAC class dynamin-like GTPase superfamily. IRG family.</text>
</comment>
<dbReference type="AlphaFoldDB" id="A0A8C8S4I2"/>
<dbReference type="Ensembl" id="ENSPCET00000014609.1">
    <property type="protein sequence ID" value="ENSPCEP00000014088.1"/>
    <property type="gene ID" value="ENSPCEG00000011165.1"/>
</dbReference>
<keyword evidence="2" id="KW-0547">Nucleotide-binding</keyword>
<evidence type="ECO:0000256" key="3">
    <source>
        <dbReference type="ARBA" id="ARBA00022801"/>
    </source>
</evidence>
<organism evidence="6 7">
    <name type="scientific">Pelusios castaneus</name>
    <name type="common">West African mud turtle</name>
    <dbReference type="NCBI Taxonomy" id="367368"/>
    <lineage>
        <taxon>Eukaryota</taxon>
        <taxon>Metazoa</taxon>
        <taxon>Chordata</taxon>
        <taxon>Craniata</taxon>
        <taxon>Vertebrata</taxon>
        <taxon>Euteleostomi</taxon>
        <taxon>Archelosauria</taxon>
        <taxon>Testudinata</taxon>
        <taxon>Testudines</taxon>
        <taxon>Pleurodira</taxon>
        <taxon>Pelomedusidae</taxon>
        <taxon>Pelusios</taxon>
    </lineage>
</organism>
<evidence type="ECO:0000256" key="4">
    <source>
        <dbReference type="ARBA" id="ARBA00023134"/>
    </source>
</evidence>
<accession>A0A8C8S4I2</accession>
<dbReference type="SUPFAM" id="SSF52540">
    <property type="entry name" value="P-loop containing nucleoside triphosphate hydrolases"/>
    <property type="match status" value="1"/>
</dbReference>